<dbReference type="Proteomes" id="UP000292939">
    <property type="component" value="Chromosome"/>
</dbReference>
<accession>A0A4P6UJP6</accession>
<organism evidence="2 3">
    <name type="scientific">Hylemonella gracilis</name>
    <dbReference type="NCBI Taxonomy" id="80880"/>
    <lineage>
        <taxon>Bacteria</taxon>
        <taxon>Pseudomonadati</taxon>
        <taxon>Pseudomonadota</taxon>
        <taxon>Betaproteobacteria</taxon>
        <taxon>Burkholderiales</taxon>
        <taxon>Comamonadaceae</taxon>
        <taxon>Hylemonella</taxon>
    </lineage>
</organism>
<keyword evidence="1" id="KW-0812">Transmembrane</keyword>
<gene>
    <name evidence="2" type="ORF">DW355_05425</name>
</gene>
<keyword evidence="1" id="KW-1133">Transmembrane helix</keyword>
<feature type="transmembrane region" description="Helical" evidence="1">
    <location>
        <begin position="21"/>
        <end position="40"/>
    </location>
</feature>
<reference evidence="2 3" key="1">
    <citation type="submission" date="2018-07" db="EMBL/GenBank/DDBJ databases">
        <title>Exploring interactions and the metabolic potential of the ultra-small soil bacteria Hylemonella gracilis.</title>
        <authorList>
            <person name="Tyc O."/>
            <person name="Kulkarni P."/>
            <person name="Gawehns F."/>
            <person name="Hundscheid M."/>
            <person name="Zweers H."/>
            <person name="Garbeva P."/>
        </authorList>
    </citation>
    <scope>NUCLEOTIDE SEQUENCE [LARGE SCALE GENOMIC DNA]</scope>
    <source>
        <strain evidence="2 3">NS1</strain>
    </source>
</reference>
<evidence type="ECO:0000313" key="3">
    <source>
        <dbReference type="Proteomes" id="UP000292939"/>
    </source>
</evidence>
<evidence type="ECO:0000256" key="1">
    <source>
        <dbReference type="SAM" id="Phobius"/>
    </source>
</evidence>
<sequence>MKRLCEKLRRPAIWSGQMLRHPAFWFLLAALGIGLMYLKWEKHEHIPEWIQAGGSVLAIIGAFWIGDATRRAEQLEKSQAIGAVVQAAQDFSAQIRKVIQQSDAETGVDANIHNIYHRQVTNALADALSNIPMHELRSSEAVQAVLYLHVQFAHFLPKVIEDFIAEPHNHPEFKKQWAAYDDLAMPERLQKQKKLREDQFQLLDSNLSRRLDNIDRKCSECLRALKV</sequence>
<feature type="transmembrane region" description="Helical" evidence="1">
    <location>
        <begin position="46"/>
        <end position="65"/>
    </location>
</feature>
<proteinExistence type="predicted"/>
<dbReference type="KEGG" id="hgr:DW355_05425"/>
<protein>
    <submittedName>
        <fullName evidence="2">Uncharacterized protein</fullName>
    </submittedName>
</protein>
<keyword evidence="1" id="KW-0472">Membrane</keyword>
<dbReference type="EMBL" id="CP031395">
    <property type="protein sequence ID" value="QBK04297.1"/>
    <property type="molecule type" value="Genomic_DNA"/>
</dbReference>
<evidence type="ECO:0000313" key="2">
    <source>
        <dbReference type="EMBL" id="QBK04297.1"/>
    </source>
</evidence>
<name>A0A4P6UJP6_9BURK</name>
<dbReference type="AlphaFoldDB" id="A0A4P6UJP6"/>